<keyword evidence="2" id="KW-1185">Reference proteome</keyword>
<dbReference type="RefSeq" id="WP_235705817.1">
    <property type="nucleotide sequence ID" value="NZ_JAKGBZ010000058.1"/>
</dbReference>
<gene>
    <name evidence="1" type="ORF">L2A60_17860</name>
</gene>
<organism evidence="1 2">
    <name type="scientific">Acidiphilium iwatense</name>
    <dbReference type="NCBI Taxonomy" id="768198"/>
    <lineage>
        <taxon>Bacteria</taxon>
        <taxon>Pseudomonadati</taxon>
        <taxon>Pseudomonadota</taxon>
        <taxon>Alphaproteobacteria</taxon>
        <taxon>Acetobacterales</taxon>
        <taxon>Acidocellaceae</taxon>
        <taxon>Acidiphilium</taxon>
    </lineage>
</organism>
<dbReference type="EMBL" id="JAKGBZ010000058">
    <property type="protein sequence ID" value="MCF3948536.1"/>
    <property type="molecule type" value="Genomic_DNA"/>
</dbReference>
<evidence type="ECO:0000313" key="1">
    <source>
        <dbReference type="EMBL" id="MCF3948536.1"/>
    </source>
</evidence>
<evidence type="ECO:0000313" key="2">
    <source>
        <dbReference type="Proteomes" id="UP001521209"/>
    </source>
</evidence>
<accession>A0ABS9E3N9</accession>
<comment type="caution">
    <text evidence="1">The sequence shown here is derived from an EMBL/GenBank/DDBJ whole genome shotgun (WGS) entry which is preliminary data.</text>
</comment>
<sequence length="202" mass="22009">MEQPDKERKIILDEKALASIETTIDCVISLIQSQYGEQYVRAEAERQFHNSLKFDEFNNNLLELLTTVKDQDAKVKGQDAEVNGQDAEVNGQGAEVNGQGADKKLNGLVSAHAMILAKTAEIELLQLRFTMPPTLTSSESPTPPTMALATPGWVSHLLNYLGGIAASIWKIIQSLLTPKSWSIEGGISFPGLVNASLKIEFG</sequence>
<proteinExistence type="predicted"/>
<protein>
    <submittedName>
        <fullName evidence="1">Uncharacterized protein</fullName>
    </submittedName>
</protein>
<name>A0ABS9E3N9_9PROT</name>
<dbReference type="Proteomes" id="UP001521209">
    <property type="component" value="Unassembled WGS sequence"/>
</dbReference>
<reference evidence="1 2" key="1">
    <citation type="submission" date="2022-01" db="EMBL/GenBank/DDBJ databases">
        <authorList>
            <person name="Won M."/>
            <person name="Kim S.-J."/>
            <person name="Kwon S.-W."/>
        </authorList>
    </citation>
    <scope>NUCLEOTIDE SEQUENCE [LARGE SCALE GENOMIC DNA]</scope>
    <source>
        <strain evidence="1 2">KCTC 23505</strain>
    </source>
</reference>